<dbReference type="PANTHER" id="PTHR12151">
    <property type="entry name" value="ELECTRON TRANSPORT PROTIN SCO1/SENC FAMILY MEMBER"/>
    <property type="match status" value="1"/>
</dbReference>
<keyword evidence="4" id="KW-1185">Reference proteome</keyword>
<organism evidence="3 4">
    <name type="scientific">Apatococcus lobatus</name>
    <dbReference type="NCBI Taxonomy" id="904363"/>
    <lineage>
        <taxon>Eukaryota</taxon>
        <taxon>Viridiplantae</taxon>
        <taxon>Chlorophyta</taxon>
        <taxon>core chlorophytes</taxon>
        <taxon>Trebouxiophyceae</taxon>
        <taxon>Chlorellales</taxon>
        <taxon>Chlorellaceae</taxon>
        <taxon>Apatococcus</taxon>
    </lineage>
</organism>
<dbReference type="SUPFAM" id="SSF52833">
    <property type="entry name" value="Thioredoxin-like"/>
    <property type="match status" value="1"/>
</dbReference>
<evidence type="ECO:0000256" key="1">
    <source>
        <dbReference type="ARBA" id="ARBA00010996"/>
    </source>
</evidence>
<dbReference type="InterPro" id="IPR036249">
    <property type="entry name" value="Thioredoxin-like_sf"/>
</dbReference>
<evidence type="ECO:0000313" key="4">
    <source>
        <dbReference type="Proteomes" id="UP001438707"/>
    </source>
</evidence>
<gene>
    <name evidence="3" type="ORF">WJX74_001611</name>
</gene>
<dbReference type="AlphaFoldDB" id="A0AAW1Q7R7"/>
<feature type="region of interest" description="Disordered" evidence="2">
    <location>
        <begin position="100"/>
        <end position="128"/>
    </location>
</feature>
<comment type="similarity">
    <text evidence="1">Belongs to the SCO1/2 family.</text>
</comment>
<evidence type="ECO:0000256" key="2">
    <source>
        <dbReference type="SAM" id="MobiDB-lite"/>
    </source>
</evidence>
<accession>A0AAW1Q7R7</accession>
<dbReference type="PANTHER" id="PTHR12151:SF25">
    <property type="entry name" value="LINALOOL DEHYDRATASE_ISOMERASE DOMAIN-CONTAINING PROTEIN"/>
    <property type="match status" value="1"/>
</dbReference>
<evidence type="ECO:0000313" key="3">
    <source>
        <dbReference type="EMBL" id="KAK9817427.1"/>
    </source>
</evidence>
<dbReference type="Gene3D" id="3.40.30.10">
    <property type="entry name" value="Glutaredoxin"/>
    <property type="match status" value="1"/>
</dbReference>
<protein>
    <submittedName>
        <fullName evidence="3">Uncharacterized protein</fullName>
    </submittedName>
</protein>
<dbReference type="Pfam" id="PF02630">
    <property type="entry name" value="SCO1-SenC"/>
    <property type="match status" value="1"/>
</dbReference>
<dbReference type="Proteomes" id="UP001438707">
    <property type="component" value="Unassembled WGS sequence"/>
</dbReference>
<reference evidence="3 4" key="1">
    <citation type="journal article" date="2024" name="Nat. Commun.">
        <title>Phylogenomics reveals the evolutionary origins of lichenization in chlorophyte algae.</title>
        <authorList>
            <person name="Puginier C."/>
            <person name="Libourel C."/>
            <person name="Otte J."/>
            <person name="Skaloud P."/>
            <person name="Haon M."/>
            <person name="Grisel S."/>
            <person name="Petersen M."/>
            <person name="Berrin J.G."/>
            <person name="Delaux P.M."/>
            <person name="Dal Grande F."/>
            <person name="Keller J."/>
        </authorList>
    </citation>
    <scope>NUCLEOTIDE SEQUENCE [LARGE SCALE GENOMIC DNA]</scope>
    <source>
        <strain evidence="3 4">SAG 2145</strain>
    </source>
</reference>
<proteinExistence type="inferred from homology"/>
<name>A0AAW1Q7R7_9CHLO</name>
<dbReference type="EMBL" id="JALJOS010000070">
    <property type="protein sequence ID" value="KAK9817427.1"/>
    <property type="molecule type" value="Genomic_DNA"/>
</dbReference>
<sequence length="306" mass="32613">MQRQAGSLLLRGSKHRVACGLGLREVALVEPSVSASEQRVGCNRGYASPASGPGEAHANAAKDSVKSAPASSGLAIGAAGLAAAGIGYWFWSAEKEGQHSRGQVVPKRDPDTRQGVASAPPVPLPDFSLKSHKGEDFGKERLLGDFALLYLGSLANADHTKSSLERLLDIVQQQDRRTNMHMLQPVFLPLDQESATPEKLTEFMGHLDKQGQTGLRLLAATGPDIRKVADAALSHSAKAGDQGKTDSDYGDTGLLYLVHPDGNVILQFSADTNTASIVDTIAEQAKDYKALHPEWHGPKAVKERRA</sequence>
<dbReference type="InterPro" id="IPR003782">
    <property type="entry name" value="SCO1/SenC"/>
</dbReference>
<comment type="caution">
    <text evidence="3">The sequence shown here is derived from an EMBL/GenBank/DDBJ whole genome shotgun (WGS) entry which is preliminary data.</text>
</comment>